<accession>A0A813JGM2</accession>
<dbReference type="EMBL" id="CAJNNW010025302">
    <property type="protein sequence ID" value="CAE8676793.1"/>
    <property type="molecule type" value="Genomic_DNA"/>
</dbReference>
<name>A0A813JGM2_POLGL</name>
<protein>
    <submittedName>
        <fullName evidence="1">Uncharacterized protein</fullName>
    </submittedName>
</protein>
<evidence type="ECO:0000313" key="1">
    <source>
        <dbReference type="EMBL" id="CAE8676793.1"/>
    </source>
</evidence>
<gene>
    <name evidence="1" type="ORF">PGLA2088_LOCUS20036</name>
</gene>
<sequence>MAPLRHGRCTSEHGRLQASLSTACDQMWRKLPSVCYAQALFEAAHCVSQVFGWSLAVLNVCCRTGDNAAPSWELVTVGKFCWKPVNATRGIWMSRSAKYVLPAHCKRHQRLTH</sequence>
<dbReference type="AlphaFoldDB" id="A0A813JGM2"/>
<evidence type="ECO:0000313" key="2">
    <source>
        <dbReference type="Proteomes" id="UP000626109"/>
    </source>
</evidence>
<organism evidence="1 2">
    <name type="scientific">Polarella glacialis</name>
    <name type="common">Dinoflagellate</name>
    <dbReference type="NCBI Taxonomy" id="89957"/>
    <lineage>
        <taxon>Eukaryota</taxon>
        <taxon>Sar</taxon>
        <taxon>Alveolata</taxon>
        <taxon>Dinophyceae</taxon>
        <taxon>Suessiales</taxon>
        <taxon>Suessiaceae</taxon>
        <taxon>Polarella</taxon>
    </lineage>
</organism>
<dbReference type="Proteomes" id="UP000626109">
    <property type="component" value="Unassembled WGS sequence"/>
</dbReference>
<reference evidence="1" key="1">
    <citation type="submission" date="2021-02" db="EMBL/GenBank/DDBJ databases">
        <authorList>
            <person name="Dougan E. K."/>
            <person name="Rhodes N."/>
            <person name="Thang M."/>
            <person name="Chan C."/>
        </authorList>
    </citation>
    <scope>NUCLEOTIDE SEQUENCE</scope>
</reference>
<comment type="caution">
    <text evidence="1">The sequence shown here is derived from an EMBL/GenBank/DDBJ whole genome shotgun (WGS) entry which is preliminary data.</text>
</comment>
<proteinExistence type="predicted"/>